<feature type="compositionally biased region" description="Polar residues" evidence="1">
    <location>
        <begin position="160"/>
        <end position="182"/>
    </location>
</feature>
<evidence type="ECO:0000313" key="3">
    <source>
        <dbReference type="Proteomes" id="UP000275078"/>
    </source>
</evidence>
<protein>
    <submittedName>
        <fullName evidence="2">Uncharacterized protein</fullName>
    </submittedName>
</protein>
<sequence>MLESNYHPDATHVSLSNFSNASLDSFSLSRPPTDQMDIQIVETVRMWLENLKPNAPEAVSYNGGDGDDAFRTKDVPTTGSSDYRQPNHLQFTSSGTDDQADAEASQPVNNPIPAPNPQLDELSASPASSSKADARRSSDLLDIPSSSKADQDALHPPSFSELTPSQAPQDTDHPSASPTTKPVLSKYELDSLEYLVKNRPYTWPLRKLSRDELDSLISPLPEYERAHIPTTETHCLPYCFPPFSCPGSTMVRLMEDRLARRAEEFGYERYRTMLEVGTGKEWEELMKKDDKLFTAVWGEIQSFLYVHDGYGETDYESRWTSGENWINGADLEDFDYYGT</sequence>
<proteinExistence type="predicted"/>
<evidence type="ECO:0000256" key="1">
    <source>
        <dbReference type="SAM" id="MobiDB-lite"/>
    </source>
</evidence>
<reference evidence="2 3" key="1">
    <citation type="journal article" date="2018" name="Nat. Ecol. Evol.">
        <title>Pezizomycetes genomes reveal the molecular basis of ectomycorrhizal truffle lifestyle.</title>
        <authorList>
            <person name="Murat C."/>
            <person name="Payen T."/>
            <person name="Noel B."/>
            <person name="Kuo A."/>
            <person name="Morin E."/>
            <person name="Chen J."/>
            <person name="Kohler A."/>
            <person name="Krizsan K."/>
            <person name="Balestrini R."/>
            <person name="Da Silva C."/>
            <person name="Montanini B."/>
            <person name="Hainaut M."/>
            <person name="Levati E."/>
            <person name="Barry K.W."/>
            <person name="Belfiori B."/>
            <person name="Cichocki N."/>
            <person name="Clum A."/>
            <person name="Dockter R.B."/>
            <person name="Fauchery L."/>
            <person name="Guy J."/>
            <person name="Iotti M."/>
            <person name="Le Tacon F."/>
            <person name="Lindquist E.A."/>
            <person name="Lipzen A."/>
            <person name="Malagnac F."/>
            <person name="Mello A."/>
            <person name="Molinier V."/>
            <person name="Miyauchi S."/>
            <person name="Poulain J."/>
            <person name="Riccioni C."/>
            <person name="Rubini A."/>
            <person name="Sitrit Y."/>
            <person name="Splivallo R."/>
            <person name="Traeger S."/>
            <person name="Wang M."/>
            <person name="Zifcakova L."/>
            <person name="Wipf D."/>
            <person name="Zambonelli A."/>
            <person name="Paolocci F."/>
            <person name="Nowrousian M."/>
            <person name="Ottonello S."/>
            <person name="Baldrian P."/>
            <person name="Spatafora J.W."/>
            <person name="Henrissat B."/>
            <person name="Nagy L.G."/>
            <person name="Aury J.M."/>
            <person name="Wincker P."/>
            <person name="Grigoriev I.V."/>
            <person name="Bonfante P."/>
            <person name="Martin F.M."/>
        </authorList>
    </citation>
    <scope>NUCLEOTIDE SEQUENCE [LARGE SCALE GENOMIC DNA]</scope>
    <source>
        <strain evidence="2 3">RN42</strain>
    </source>
</reference>
<evidence type="ECO:0000313" key="2">
    <source>
        <dbReference type="EMBL" id="RPA76012.1"/>
    </source>
</evidence>
<keyword evidence="3" id="KW-1185">Reference proteome</keyword>
<organism evidence="2 3">
    <name type="scientific">Ascobolus immersus RN42</name>
    <dbReference type="NCBI Taxonomy" id="1160509"/>
    <lineage>
        <taxon>Eukaryota</taxon>
        <taxon>Fungi</taxon>
        <taxon>Dikarya</taxon>
        <taxon>Ascomycota</taxon>
        <taxon>Pezizomycotina</taxon>
        <taxon>Pezizomycetes</taxon>
        <taxon>Pezizales</taxon>
        <taxon>Ascobolaceae</taxon>
        <taxon>Ascobolus</taxon>
    </lineage>
</organism>
<feature type="region of interest" description="Disordered" evidence="1">
    <location>
        <begin position="58"/>
        <end position="184"/>
    </location>
</feature>
<name>A0A3N4HQA7_ASCIM</name>
<dbReference type="EMBL" id="ML119752">
    <property type="protein sequence ID" value="RPA76012.1"/>
    <property type="molecule type" value="Genomic_DNA"/>
</dbReference>
<gene>
    <name evidence="2" type="ORF">BJ508DRAFT_311428</name>
</gene>
<dbReference type="Proteomes" id="UP000275078">
    <property type="component" value="Unassembled WGS sequence"/>
</dbReference>
<feature type="compositionally biased region" description="Polar residues" evidence="1">
    <location>
        <begin position="75"/>
        <end position="97"/>
    </location>
</feature>
<dbReference type="AlphaFoldDB" id="A0A3N4HQA7"/>
<accession>A0A3N4HQA7</accession>